<dbReference type="Proteomes" id="UP000504633">
    <property type="component" value="Unplaced"/>
</dbReference>
<dbReference type="KEGG" id="dhe:111596851"/>
<evidence type="ECO:0000256" key="1">
    <source>
        <dbReference type="ARBA" id="ARBA00005352"/>
    </source>
</evidence>
<keyword evidence="6" id="KW-1185">Reference proteome</keyword>
<dbReference type="OrthoDB" id="240546at2759"/>
<evidence type="ECO:0000313" key="6">
    <source>
        <dbReference type="Proteomes" id="UP000504633"/>
    </source>
</evidence>
<keyword evidence="2" id="KW-0175">Coiled coil</keyword>
<dbReference type="OMA" id="DCQALHT"/>
<evidence type="ECO:0000259" key="3">
    <source>
        <dbReference type="Pfam" id="PF19031"/>
    </source>
</evidence>
<reference evidence="7" key="1">
    <citation type="submission" date="2025-08" db="UniProtKB">
        <authorList>
            <consortium name="RefSeq"/>
        </authorList>
    </citation>
    <scope>IDENTIFICATION</scope>
    <source>
        <strain evidence="7">15085-1641.00</strain>
        <tissue evidence="7">Whole body</tissue>
    </source>
</reference>
<dbReference type="GeneID" id="111596851"/>
<dbReference type="Pfam" id="PF19033">
    <property type="entry name" value="Intu_longin_3"/>
    <property type="match status" value="1"/>
</dbReference>
<comment type="similarity">
    <text evidence="1">Belongs to the CCZ1 family.</text>
</comment>
<dbReference type="CTD" id="51622"/>
<dbReference type="InterPro" id="IPR043987">
    <property type="entry name" value="CCZ1/INTU/HSP4_longin_1"/>
</dbReference>
<dbReference type="GO" id="GO:0016192">
    <property type="term" value="P:vesicle-mediated transport"/>
    <property type="evidence" value="ECO:0007669"/>
    <property type="project" value="InterPro"/>
</dbReference>
<dbReference type="Pfam" id="PF19032">
    <property type="entry name" value="Intu_longin_2"/>
    <property type="match status" value="1"/>
</dbReference>
<dbReference type="Pfam" id="PF19031">
    <property type="entry name" value="Intu_longin_1"/>
    <property type="match status" value="1"/>
</dbReference>
<proteinExistence type="inferred from homology"/>
<dbReference type="InterPro" id="IPR043989">
    <property type="entry name" value="CCZ1/INTU/HSP4_longin_3"/>
</dbReference>
<evidence type="ECO:0000313" key="7">
    <source>
        <dbReference type="RefSeq" id="XP_023167054.2"/>
    </source>
</evidence>
<dbReference type="InterPro" id="IPR043988">
    <property type="entry name" value="CCZ1/INTU_longin_2"/>
</dbReference>
<evidence type="ECO:0000259" key="5">
    <source>
        <dbReference type="Pfam" id="PF19033"/>
    </source>
</evidence>
<dbReference type="PANTHER" id="PTHR13056:SF0">
    <property type="entry name" value="VACUOLAR FUSION PROTEIN CCZ1 HOMOLOG-RELATED"/>
    <property type="match status" value="1"/>
</dbReference>
<name>A0A6J1LM88_DROHY</name>
<gene>
    <name evidence="7" type="primary">LOC111596851</name>
</gene>
<feature type="coiled-coil region" evidence="2">
    <location>
        <begin position="160"/>
        <end position="187"/>
    </location>
</feature>
<dbReference type="GO" id="GO:0035658">
    <property type="term" value="C:Mon1-Ccz1 complex"/>
    <property type="evidence" value="ECO:0007669"/>
    <property type="project" value="InterPro"/>
</dbReference>
<dbReference type="InterPro" id="IPR013176">
    <property type="entry name" value="Ccz1"/>
</dbReference>
<dbReference type="RefSeq" id="XP_023167054.2">
    <property type="nucleotide sequence ID" value="XM_023311286.2"/>
</dbReference>
<feature type="domain" description="CCZ1/INTU second Longin" evidence="4">
    <location>
        <begin position="233"/>
        <end position="336"/>
    </location>
</feature>
<dbReference type="PANTHER" id="PTHR13056">
    <property type="entry name" value="VACUOLAR FUSION PROTEIN CCZ1 HOMOLOG-RELATED"/>
    <property type="match status" value="1"/>
</dbReference>
<accession>A0A6J1LM88</accession>
<sequence length="470" mass="53460">MLPVYFGQEKSIGERANEMAKVLHRVEITLRSFYVFNSNLSQKEGEEHKKVLFYHPNDIELNTKIKDVGLSEAIITFTGTFTSDDDCKALHTQKTTQLFYQPEPGFWLVMVLNVPKEVKLKDGVEVAEYRGGEVSDRIYHAVLRQCYYMYRFHHGTLQAKLTASTTNEEAEEQRQQLAAELQTFYDRYLTSLKDLGQCDIMDMLYSIQYLALDKSLFLRAHNFGMLCDTFSAVKECIMFYNDQVVCGGKLSASDLYSLHAYVLGLASAGGSVEAYRAGAFVLKGEEPITTKIYLDLDKQISLHHLLIYRALNVTLCLFVDAVPTQEFYEELHAYLGPQLSCLAKDIASATKLNASADATVAANNDDGSAKYLFINEQSLKHHTNIHRNAKSIPRNVMSIIADLANPIQEIAAAEELQVKTTNDFWIVKRRCNWRQYYVILSKSKATLLDVTQEAKRIFEQELTDDVFFDK</sequence>
<protein>
    <submittedName>
        <fullName evidence="7">Vacuolar fusion protein CCZ1 homolog</fullName>
    </submittedName>
</protein>
<feature type="domain" description="CCZ1/INTU/HPS4 third Longin" evidence="5">
    <location>
        <begin position="368"/>
        <end position="457"/>
    </location>
</feature>
<evidence type="ECO:0000256" key="2">
    <source>
        <dbReference type="SAM" id="Coils"/>
    </source>
</evidence>
<organism evidence="6 7">
    <name type="scientific">Drosophila hydei</name>
    <name type="common">Fruit fly</name>
    <dbReference type="NCBI Taxonomy" id="7224"/>
    <lineage>
        <taxon>Eukaryota</taxon>
        <taxon>Metazoa</taxon>
        <taxon>Ecdysozoa</taxon>
        <taxon>Arthropoda</taxon>
        <taxon>Hexapoda</taxon>
        <taxon>Insecta</taxon>
        <taxon>Pterygota</taxon>
        <taxon>Neoptera</taxon>
        <taxon>Endopterygota</taxon>
        <taxon>Diptera</taxon>
        <taxon>Brachycera</taxon>
        <taxon>Muscomorpha</taxon>
        <taxon>Ephydroidea</taxon>
        <taxon>Drosophilidae</taxon>
        <taxon>Drosophila</taxon>
    </lineage>
</organism>
<feature type="domain" description="CCZ1/INTU/HSP4 first Longin" evidence="3">
    <location>
        <begin position="31"/>
        <end position="155"/>
    </location>
</feature>
<evidence type="ECO:0000259" key="4">
    <source>
        <dbReference type="Pfam" id="PF19032"/>
    </source>
</evidence>
<dbReference type="AlphaFoldDB" id="A0A6J1LM88"/>